<comment type="catalytic activity">
    <reaction evidence="1">
        <text>ATP + protein L-histidine = ADP + protein N-phospho-L-histidine.</text>
        <dbReference type="EC" id="2.7.13.3"/>
    </reaction>
</comment>
<feature type="transmembrane region" description="Helical" evidence="13">
    <location>
        <begin position="166"/>
        <end position="189"/>
    </location>
</feature>
<dbReference type="InterPro" id="IPR003594">
    <property type="entry name" value="HATPase_dom"/>
</dbReference>
<dbReference type="PANTHER" id="PTHR45436">
    <property type="entry name" value="SENSOR HISTIDINE KINASE YKOH"/>
    <property type="match status" value="1"/>
</dbReference>
<comment type="subcellular location">
    <subcellularLocation>
        <location evidence="2">Membrane</location>
        <topology evidence="2">Multi-pass membrane protein</topology>
    </subcellularLocation>
</comment>
<dbReference type="GO" id="GO:0000155">
    <property type="term" value="F:phosphorelay sensor kinase activity"/>
    <property type="evidence" value="ECO:0007669"/>
    <property type="project" value="InterPro"/>
</dbReference>
<feature type="region of interest" description="Disordered" evidence="12">
    <location>
        <begin position="61"/>
        <end position="92"/>
    </location>
</feature>
<dbReference type="Gene3D" id="1.10.287.130">
    <property type="match status" value="1"/>
</dbReference>
<dbReference type="CDD" id="cd00082">
    <property type="entry name" value="HisKA"/>
    <property type="match status" value="1"/>
</dbReference>
<dbReference type="PROSITE" id="PS50109">
    <property type="entry name" value="HIS_KIN"/>
    <property type="match status" value="1"/>
</dbReference>
<dbReference type="InterPro" id="IPR036890">
    <property type="entry name" value="HATPase_C_sf"/>
</dbReference>
<keyword evidence="9" id="KW-0067">ATP-binding</keyword>
<evidence type="ECO:0000256" key="2">
    <source>
        <dbReference type="ARBA" id="ARBA00004141"/>
    </source>
</evidence>
<dbReference type="SMART" id="SM00387">
    <property type="entry name" value="HATPase_c"/>
    <property type="match status" value="1"/>
</dbReference>
<dbReference type="EC" id="2.7.13.3" evidence="3"/>
<keyword evidence="4" id="KW-0597">Phosphoprotein</keyword>
<feature type="domain" description="HAMP" evidence="15">
    <location>
        <begin position="187"/>
        <end position="242"/>
    </location>
</feature>
<dbReference type="InterPro" id="IPR005467">
    <property type="entry name" value="His_kinase_dom"/>
</dbReference>
<evidence type="ECO:0000313" key="17">
    <source>
        <dbReference type="Proteomes" id="UP000198889"/>
    </source>
</evidence>
<organism evidence="16 17">
    <name type="scientific">Ancylobacter rudongensis</name>
    <dbReference type="NCBI Taxonomy" id="177413"/>
    <lineage>
        <taxon>Bacteria</taxon>
        <taxon>Pseudomonadati</taxon>
        <taxon>Pseudomonadota</taxon>
        <taxon>Alphaproteobacteria</taxon>
        <taxon>Hyphomicrobiales</taxon>
        <taxon>Xanthobacteraceae</taxon>
        <taxon>Ancylobacter</taxon>
    </lineage>
</organism>
<dbReference type="InterPro" id="IPR013727">
    <property type="entry name" value="2CSK_N"/>
</dbReference>
<evidence type="ECO:0000259" key="15">
    <source>
        <dbReference type="PROSITE" id="PS50885"/>
    </source>
</evidence>
<sequence length="464" mass="50019">MSSLRRRLFLILLAATGLIWLCAVAWISMGSRSELEHVLDTRLKEAARMVHSLVMAGDPVQGAEKSAQKPAKDPPVQPRDLADAVPSEPGGYERQLSCQIWSFDGRLLARSSGAPDAVLAEEREGFADREVGGETWRVYTIVDPEKNVRVVVGDRIGLRDRLVRDLVAGLAAPALLAMPLLGLLIWWSLGRGLRPLNRAAEQIAAREGEDMRPIPPDGAPDEIQPLITALNGLFAKVEAARAHERDVTAFAAHELRTPLAGLKTQAQVALAAGETGVRENALRQILVSVDRSTRLVRQLLALARLDAGAPVDTRDVSIGALIRDMVAAVPHPPEVITVIDPDLDPMVRQLDPDTLTLLLRNLQENAVQNMTAGTIRWRGEGAGRLVVEDEGPGIPAEELGLVRQRFYRGRMTTAAGSGLGLAIADAAARRLGAQLDIANRTDRPGVRASVDFGSGSWSASAPIR</sequence>
<dbReference type="SUPFAM" id="SSF55874">
    <property type="entry name" value="ATPase domain of HSP90 chaperone/DNA topoisomerase II/histidine kinase"/>
    <property type="match status" value="1"/>
</dbReference>
<dbReference type="Gene3D" id="3.30.565.10">
    <property type="entry name" value="Histidine kinase-like ATPase, C-terminal domain"/>
    <property type="match status" value="1"/>
</dbReference>
<dbReference type="Pfam" id="PF02518">
    <property type="entry name" value="HATPase_c"/>
    <property type="match status" value="1"/>
</dbReference>
<name>A0A1G4SWU7_9HYPH</name>
<protein>
    <recommendedName>
        <fullName evidence="3">histidine kinase</fullName>
        <ecNumber evidence="3">2.7.13.3</ecNumber>
    </recommendedName>
</protein>
<dbReference type="SMART" id="SM00304">
    <property type="entry name" value="HAMP"/>
    <property type="match status" value="1"/>
</dbReference>
<dbReference type="InterPro" id="IPR036097">
    <property type="entry name" value="HisK_dim/P_sf"/>
</dbReference>
<keyword evidence="7" id="KW-0547">Nucleotide-binding</keyword>
<evidence type="ECO:0000256" key="7">
    <source>
        <dbReference type="ARBA" id="ARBA00022741"/>
    </source>
</evidence>
<dbReference type="Pfam" id="PF00512">
    <property type="entry name" value="HisKA"/>
    <property type="match status" value="1"/>
</dbReference>
<reference evidence="17" key="1">
    <citation type="submission" date="2016-10" db="EMBL/GenBank/DDBJ databases">
        <authorList>
            <person name="Varghese N."/>
            <person name="Submissions S."/>
        </authorList>
    </citation>
    <scope>NUCLEOTIDE SEQUENCE [LARGE SCALE GENOMIC DNA]</scope>
    <source>
        <strain evidence="17">CGMCC 1.1761</strain>
    </source>
</reference>
<dbReference type="Proteomes" id="UP000198889">
    <property type="component" value="Unassembled WGS sequence"/>
</dbReference>
<evidence type="ECO:0000256" key="13">
    <source>
        <dbReference type="SAM" id="Phobius"/>
    </source>
</evidence>
<dbReference type="AlphaFoldDB" id="A0A1G4SWU7"/>
<dbReference type="RefSeq" id="WP_091440135.1">
    <property type="nucleotide sequence ID" value="NZ_FMTP01000003.1"/>
</dbReference>
<keyword evidence="11" id="KW-0902">Two-component regulatory system</keyword>
<dbReference type="STRING" id="177413.SAMN05660859_2586"/>
<evidence type="ECO:0000256" key="3">
    <source>
        <dbReference type="ARBA" id="ARBA00012438"/>
    </source>
</evidence>
<dbReference type="PROSITE" id="PS50885">
    <property type="entry name" value="HAMP"/>
    <property type="match status" value="1"/>
</dbReference>
<evidence type="ECO:0000256" key="12">
    <source>
        <dbReference type="SAM" id="MobiDB-lite"/>
    </source>
</evidence>
<keyword evidence="6 13" id="KW-0812">Transmembrane</keyword>
<keyword evidence="5" id="KW-0808">Transferase</keyword>
<accession>A0A1G4SWU7</accession>
<dbReference type="InterPro" id="IPR050428">
    <property type="entry name" value="TCS_sensor_his_kinase"/>
</dbReference>
<dbReference type="CDD" id="cd00075">
    <property type="entry name" value="HATPase"/>
    <property type="match status" value="1"/>
</dbReference>
<feature type="domain" description="Histidine kinase" evidence="14">
    <location>
        <begin position="250"/>
        <end position="456"/>
    </location>
</feature>
<evidence type="ECO:0000259" key="14">
    <source>
        <dbReference type="PROSITE" id="PS50109"/>
    </source>
</evidence>
<evidence type="ECO:0000256" key="11">
    <source>
        <dbReference type="ARBA" id="ARBA00023012"/>
    </source>
</evidence>
<evidence type="ECO:0000256" key="4">
    <source>
        <dbReference type="ARBA" id="ARBA00022553"/>
    </source>
</evidence>
<evidence type="ECO:0000256" key="6">
    <source>
        <dbReference type="ARBA" id="ARBA00022692"/>
    </source>
</evidence>
<dbReference type="InterPro" id="IPR003661">
    <property type="entry name" value="HisK_dim/P_dom"/>
</dbReference>
<evidence type="ECO:0000256" key="9">
    <source>
        <dbReference type="ARBA" id="ARBA00022840"/>
    </source>
</evidence>
<proteinExistence type="predicted"/>
<dbReference type="EMBL" id="FMTP01000003">
    <property type="protein sequence ID" value="SCW73536.1"/>
    <property type="molecule type" value="Genomic_DNA"/>
</dbReference>
<dbReference type="SUPFAM" id="SSF47384">
    <property type="entry name" value="Homodimeric domain of signal transducing histidine kinase"/>
    <property type="match status" value="1"/>
</dbReference>
<evidence type="ECO:0000256" key="1">
    <source>
        <dbReference type="ARBA" id="ARBA00000085"/>
    </source>
</evidence>
<dbReference type="SMART" id="SM00388">
    <property type="entry name" value="HisKA"/>
    <property type="match status" value="1"/>
</dbReference>
<dbReference type="GO" id="GO:0005886">
    <property type="term" value="C:plasma membrane"/>
    <property type="evidence" value="ECO:0007669"/>
    <property type="project" value="TreeGrafter"/>
</dbReference>
<keyword evidence="8 16" id="KW-0418">Kinase</keyword>
<gene>
    <name evidence="16" type="ORF">SAMN05660859_2586</name>
</gene>
<dbReference type="GO" id="GO:0005524">
    <property type="term" value="F:ATP binding"/>
    <property type="evidence" value="ECO:0007669"/>
    <property type="project" value="UniProtKB-KW"/>
</dbReference>
<dbReference type="PANTHER" id="PTHR45436:SF14">
    <property type="entry name" value="SENSOR PROTEIN QSEC"/>
    <property type="match status" value="1"/>
</dbReference>
<evidence type="ECO:0000313" key="16">
    <source>
        <dbReference type="EMBL" id="SCW73536.1"/>
    </source>
</evidence>
<evidence type="ECO:0000256" key="5">
    <source>
        <dbReference type="ARBA" id="ARBA00022679"/>
    </source>
</evidence>
<keyword evidence="17" id="KW-1185">Reference proteome</keyword>
<dbReference type="Pfam" id="PF08521">
    <property type="entry name" value="2CSK_N"/>
    <property type="match status" value="1"/>
</dbReference>
<evidence type="ECO:0000256" key="8">
    <source>
        <dbReference type="ARBA" id="ARBA00022777"/>
    </source>
</evidence>
<keyword evidence="10 13" id="KW-1133">Transmembrane helix</keyword>
<evidence type="ECO:0000256" key="10">
    <source>
        <dbReference type="ARBA" id="ARBA00022989"/>
    </source>
</evidence>
<keyword evidence="13" id="KW-0472">Membrane</keyword>
<dbReference type="InterPro" id="IPR003660">
    <property type="entry name" value="HAMP_dom"/>
</dbReference>